<reference evidence="1" key="2">
    <citation type="submission" date="2020-09" db="EMBL/GenBank/DDBJ databases">
        <authorList>
            <person name="Sun Q."/>
            <person name="Ohkuma M."/>
        </authorList>
    </citation>
    <scope>NUCLEOTIDE SEQUENCE</scope>
    <source>
        <strain evidence="1">JCM 14371</strain>
    </source>
</reference>
<gene>
    <name evidence="1" type="ORF">GCM10008939_30350</name>
</gene>
<name>A0A917PLT1_9DEIO</name>
<dbReference type="Proteomes" id="UP000635726">
    <property type="component" value="Unassembled WGS sequence"/>
</dbReference>
<evidence type="ECO:0000313" key="2">
    <source>
        <dbReference type="Proteomes" id="UP000635726"/>
    </source>
</evidence>
<organism evidence="1 2">
    <name type="scientific">Deinococcus aquiradiocola</name>
    <dbReference type="NCBI Taxonomy" id="393059"/>
    <lineage>
        <taxon>Bacteria</taxon>
        <taxon>Thermotogati</taxon>
        <taxon>Deinococcota</taxon>
        <taxon>Deinococci</taxon>
        <taxon>Deinococcales</taxon>
        <taxon>Deinococcaceae</taxon>
        <taxon>Deinococcus</taxon>
    </lineage>
</organism>
<dbReference type="EMBL" id="BMOE01000012">
    <property type="protein sequence ID" value="GGJ84404.1"/>
    <property type="molecule type" value="Genomic_DNA"/>
</dbReference>
<sequence>MRVLETIMGTIAESIRVGHAHPTTVLNTLIEAENAGGLGTVRRIERQLSMSAPALAARAHPHSGLAQAWLNATRAYLIAQAELKRVA</sequence>
<reference evidence="1" key="1">
    <citation type="journal article" date="2014" name="Int. J. Syst. Evol. Microbiol.">
        <title>Complete genome sequence of Corynebacterium casei LMG S-19264T (=DSM 44701T), isolated from a smear-ripened cheese.</title>
        <authorList>
            <consortium name="US DOE Joint Genome Institute (JGI-PGF)"/>
            <person name="Walter F."/>
            <person name="Albersmeier A."/>
            <person name="Kalinowski J."/>
            <person name="Ruckert C."/>
        </authorList>
    </citation>
    <scope>NUCLEOTIDE SEQUENCE</scope>
    <source>
        <strain evidence="1">JCM 14371</strain>
    </source>
</reference>
<protein>
    <submittedName>
        <fullName evidence="1">Uncharacterized protein</fullName>
    </submittedName>
</protein>
<dbReference type="AlphaFoldDB" id="A0A917PLT1"/>
<dbReference type="RefSeq" id="WP_188964140.1">
    <property type="nucleotide sequence ID" value="NZ_BMOE01000012.1"/>
</dbReference>
<evidence type="ECO:0000313" key="1">
    <source>
        <dbReference type="EMBL" id="GGJ84404.1"/>
    </source>
</evidence>
<proteinExistence type="predicted"/>
<accession>A0A917PLT1</accession>
<comment type="caution">
    <text evidence="1">The sequence shown here is derived from an EMBL/GenBank/DDBJ whole genome shotgun (WGS) entry which is preliminary data.</text>
</comment>
<keyword evidence="2" id="KW-1185">Reference proteome</keyword>